<proteinExistence type="predicted"/>
<sequence>MCRSVRCKKCGKTTWTGCGRHVSRVRASVPSGRWCSGHTADPKDPNGTWLARILGR</sequence>
<gene>
    <name evidence="1" type="ORF">FB381_4240</name>
</gene>
<evidence type="ECO:0000313" key="2">
    <source>
        <dbReference type="Proteomes" id="UP000320209"/>
    </source>
</evidence>
<dbReference type="RefSeq" id="WP_170225257.1">
    <property type="nucleotide sequence ID" value="NZ_VFOV01000001.1"/>
</dbReference>
<dbReference type="Proteomes" id="UP000320209">
    <property type="component" value="Unassembled WGS sequence"/>
</dbReference>
<reference evidence="1 2" key="1">
    <citation type="submission" date="2019-06" db="EMBL/GenBank/DDBJ databases">
        <title>Sequencing the genomes of 1000 actinobacteria strains.</title>
        <authorList>
            <person name="Klenk H.-P."/>
        </authorList>
    </citation>
    <scope>NUCLEOTIDE SEQUENCE [LARGE SCALE GENOMIC DNA]</scope>
    <source>
        <strain evidence="1 2">DSM 25218</strain>
    </source>
</reference>
<dbReference type="PANTHER" id="PTHR34724">
    <property type="entry name" value="OS12G0596101 PROTEIN"/>
    <property type="match status" value="1"/>
</dbReference>
<accession>A0A543ACP3</accession>
<keyword evidence="2" id="KW-1185">Reference proteome</keyword>
<dbReference type="PANTHER" id="PTHR34724:SF2">
    <property type="entry name" value="OS12G0596101 PROTEIN"/>
    <property type="match status" value="1"/>
</dbReference>
<evidence type="ECO:0000313" key="1">
    <source>
        <dbReference type="EMBL" id="TQL70310.1"/>
    </source>
</evidence>
<protein>
    <submittedName>
        <fullName evidence="1">Uncharacterized protein</fullName>
    </submittedName>
</protein>
<dbReference type="AlphaFoldDB" id="A0A543ACP3"/>
<organism evidence="1 2">
    <name type="scientific">Nocardioides albertanoniae</name>
    <dbReference type="NCBI Taxonomy" id="1175486"/>
    <lineage>
        <taxon>Bacteria</taxon>
        <taxon>Bacillati</taxon>
        <taxon>Actinomycetota</taxon>
        <taxon>Actinomycetes</taxon>
        <taxon>Propionibacteriales</taxon>
        <taxon>Nocardioidaceae</taxon>
        <taxon>Nocardioides</taxon>
    </lineage>
</organism>
<name>A0A543ACP3_9ACTN</name>
<comment type="caution">
    <text evidence="1">The sequence shown here is derived from an EMBL/GenBank/DDBJ whole genome shotgun (WGS) entry which is preliminary data.</text>
</comment>
<dbReference type="EMBL" id="VFOV01000001">
    <property type="protein sequence ID" value="TQL70310.1"/>
    <property type="molecule type" value="Genomic_DNA"/>
</dbReference>